<dbReference type="AlphaFoldDB" id="A0AAD8Z141"/>
<dbReference type="InterPro" id="IPR039704">
    <property type="entry name" value="Myogenic_factor"/>
</dbReference>
<dbReference type="Gene3D" id="4.10.280.10">
    <property type="entry name" value="Helix-loop-helix DNA-binding domain"/>
    <property type="match status" value="2"/>
</dbReference>
<evidence type="ECO:0000259" key="13">
    <source>
        <dbReference type="PROSITE" id="PS50888"/>
    </source>
</evidence>
<dbReference type="InterPro" id="IPR011598">
    <property type="entry name" value="bHLH_dom"/>
</dbReference>
<name>A0AAD8Z141_9TELE</name>
<keyword evidence="15" id="KW-1185">Reference proteome</keyword>
<sequence>MIGGSHITAEQSKRKPDENTDQPPSPYGCADWDLMTKPPGMACSGRRPRSSALSATTGLPRLQQAYRNMMDLFETNTYFFNDLRYLEGDHGTLQHLDIPAVSPLYQGNGSPTSPGPEPALTEQGCDSSGEEHVPAPPGLRSHCEGQCLLWACKVCKRKSAPTDRRKAATLRERRRLKKINEAFDALKKKTVPNPTQRLPKVEILRSAISYIEKLQDLLRSLDDNSAYNGKDHGVGNSEYHWKKTCQNYQGNADHSKMPQLAHQRGLANVGPGLCTGSYKRGSYGRSLFTILQGHHLQQPGPSLPALSQTIMDIFSPSQAFYDGARAPSPETLEFGPSAELAGSEEDEHVRAPDGLHQPGHCLQWACKACKRKASTVDRRRAATMRERRRLKKVNHAFEALRRCSSANPSQRLPKVEILRNAIQYIESLQELLREHVESYYGLPAESSSEPASPSSTCSDSMTDCSSPVWSQMSVNPSGTYGYEGQSVSCADRAPGASSLQCLSSIVDRLSSVDSAVAVNIEALSPTHSNSQSSTPDSPRSRLVYYVL</sequence>
<dbReference type="GO" id="GO:0000978">
    <property type="term" value="F:RNA polymerase II cis-regulatory region sequence-specific DNA binding"/>
    <property type="evidence" value="ECO:0007669"/>
    <property type="project" value="TreeGrafter"/>
</dbReference>
<evidence type="ECO:0000256" key="8">
    <source>
        <dbReference type="ARBA" id="ARBA00023159"/>
    </source>
</evidence>
<feature type="domain" description="BHLH" evidence="13">
    <location>
        <begin position="163"/>
        <end position="214"/>
    </location>
</feature>
<dbReference type="SMART" id="SM00353">
    <property type="entry name" value="HLH"/>
    <property type="match status" value="2"/>
</dbReference>
<evidence type="ECO:0000256" key="4">
    <source>
        <dbReference type="ARBA" id="ARBA00022541"/>
    </source>
</evidence>
<dbReference type="GO" id="GO:0035914">
    <property type="term" value="P:skeletal muscle cell differentiation"/>
    <property type="evidence" value="ECO:0007669"/>
    <property type="project" value="TreeGrafter"/>
</dbReference>
<dbReference type="GO" id="GO:0005634">
    <property type="term" value="C:nucleus"/>
    <property type="evidence" value="ECO:0007669"/>
    <property type="project" value="UniProtKB-SubCell"/>
</dbReference>
<accession>A0AAD8Z141</accession>
<feature type="domain" description="BHLH" evidence="13">
    <location>
        <begin position="377"/>
        <end position="428"/>
    </location>
</feature>
<evidence type="ECO:0000256" key="5">
    <source>
        <dbReference type="ARBA" id="ARBA00022782"/>
    </source>
</evidence>
<keyword evidence="8" id="KW-0010">Activator</keyword>
<dbReference type="FunFam" id="4.10.280.10:FF:000005">
    <property type="entry name" value="Myogenic factor"/>
    <property type="match status" value="2"/>
</dbReference>
<evidence type="ECO:0000256" key="7">
    <source>
        <dbReference type="ARBA" id="ARBA00023125"/>
    </source>
</evidence>
<proteinExistence type="predicted"/>
<organism evidence="14 15">
    <name type="scientific">Electrophorus voltai</name>
    <dbReference type="NCBI Taxonomy" id="2609070"/>
    <lineage>
        <taxon>Eukaryota</taxon>
        <taxon>Metazoa</taxon>
        <taxon>Chordata</taxon>
        <taxon>Craniata</taxon>
        <taxon>Vertebrata</taxon>
        <taxon>Euteleostomi</taxon>
        <taxon>Actinopterygii</taxon>
        <taxon>Neopterygii</taxon>
        <taxon>Teleostei</taxon>
        <taxon>Ostariophysi</taxon>
        <taxon>Gymnotiformes</taxon>
        <taxon>Gymnotoidei</taxon>
        <taxon>Gymnotidae</taxon>
        <taxon>Electrophorus</taxon>
    </lineage>
</organism>
<keyword evidence="3" id="KW-0217">Developmental protein</keyword>
<dbReference type="InterPro" id="IPR002546">
    <property type="entry name" value="MyoD_N"/>
</dbReference>
<keyword evidence="5" id="KW-0221">Differentiation</keyword>
<keyword evidence="9" id="KW-0804">Transcription</keyword>
<evidence type="ECO:0000256" key="11">
    <source>
        <dbReference type="RuleBase" id="RU003428"/>
    </source>
</evidence>
<feature type="region of interest" description="Disordered" evidence="12">
    <location>
        <begin position="105"/>
        <end position="137"/>
    </location>
</feature>
<gene>
    <name evidence="14" type="ORF">P4O66_014487</name>
</gene>
<dbReference type="InterPro" id="IPR022032">
    <property type="entry name" value="Myf5"/>
</dbReference>
<feature type="region of interest" description="Disordered" evidence="12">
    <location>
        <begin position="1"/>
        <end position="31"/>
    </location>
</feature>
<dbReference type="Pfam" id="PF12232">
    <property type="entry name" value="Myf5"/>
    <property type="match status" value="1"/>
</dbReference>
<dbReference type="GO" id="GO:0046983">
    <property type="term" value="F:protein dimerization activity"/>
    <property type="evidence" value="ECO:0007669"/>
    <property type="project" value="InterPro"/>
</dbReference>
<comment type="subcellular location">
    <subcellularLocation>
        <location evidence="1">Nucleus</location>
    </subcellularLocation>
</comment>
<evidence type="ECO:0000256" key="9">
    <source>
        <dbReference type="ARBA" id="ARBA00023163"/>
    </source>
</evidence>
<keyword evidence="10 11" id="KW-0539">Nucleus</keyword>
<evidence type="ECO:0000256" key="6">
    <source>
        <dbReference type="ARBA" id="ARBA00023015"/>
    </source>
</evidence>
<evidence type="ECO:0000256" key="3">
    <source>
        <dbReference type="ARBA" id="ARBA00022473"/>
    </source>
</evidence>
<keyword evidence="4" id="KW-0517">Myogenesis</keyword>
<evidence type="ECO:0000256" key="2">
    <source>
        <dbReference type="ARBA" id="ARBA00011571"/>
    </source>
</evidence>
<dbReference type="EMBL" id="JAROKS010000021">
    <property type="protein sequence ID" value="KAK1790612.1"/>
    <property type="molecule type" value="Genomic_DNA"/>
</dbReference>
<dbReference type="SUPFAM" id="SSF47459">
    <property type="entry name" value="HLH, helix-loop-helix DNA-binding domain"/>
    <property type="match status" value="2"/>
</dbReference>
<evidence type="ECO:0000256" key="10">
    <source>
        <dbReference type="ARBA" id="ARBA00023242"/>
    </source>
</evidence>
<evidence type="ECO:0000313" key="15">
    <source>
        <dbReference type="Proteomes" id="UP001239994"/>
    </source>
</evidence>
<dbReference type="Pfam" id="PF01586">
    <property type="entry name" value="Basic"/>
    <property type="match status" value="2"/>
</dbReference>
<keyword evidence="6" id="KW-0805">Transcription regulation</keyword>
<dbReference type="Pfam" id="PF00010">
    <property type="entry name" value="HLH"/>
    <property type="match status" value="2"/>
</dbReference>
<dbReference type="SMART" id="SM00520">
    <property type="entry name" value="BASIC"/>
    <property type="match status" value="2"/>
</dbReference>
<dbReference type="InterPro" id="IPR036638">
    <property type="entry name" value="HLH_DNA-bd_sf"/>
</dbReference>
<dbReference type="GO" id="GO:0000981">
    <property type="term" value="F:DNA-binding transcription factor activity, RNA polymerase II-specific"/>
    <property type="evidence" value="ECO:0007669"/>
    <property type="project" value="TreeGrafter"/>
</dbReference>
<dbReference type="PROSITE" id="PS50888">
    <property type="entry name" value="BHLH"/>
    <property type="match status" value="2"/>
</dbReference>
<dbReference type="Proteomes" id="UP001239994">
    <property type="component" value="Unassembled WGS sequence"/>
</dbReference>
<protein>
    <recommendedName>
        <fullName evidence="11">Myogenic factor</fullName>
    </recommendedName>
</protein>
<comment type="subunit">
    <text evidence="2 11">Efficient DNA binding requires dimerization with another bHLH protein.</text>
</comment>
<dbReference type="PANTHER" id="PTHR11534">
    <property type="entry name" value="MYOGENIC FACTOR"/>
    <property type="match status" value="1"/>
</dbReference>
<reference evidence="14" key="1">
    <citation type="submission" date="2023-03" db="EMBL/GenBank/DDBJ databases">
        <title>Electrophorus voltai genome.</title>
        <authorList>
            <person name="Bian C."/>
        </authorList>
    </citation>
    <scope>NUCLEOTIDE SEQUENCE</scope>
    <source>
        <strain evidence="14">CB-2022</strain>
        <tissue evidence="14">Muscle</tissue>
    </source>
</reference>
<keyword evidence="7 11" id="KW-0238">DNA-binding</keyword>
<evidence type="ECO:0000256" key="1">
    <source>
        <dbReference type="ARBA" id="ARBA00004123"/>
    </source>
</evidence>
<dbReference type="GO" id="GO:0045663">
    <property type="term" value="P:positive regulation of myoblast differentiation"/>
    <property type="evidence" value="ECO:0007669"/>
    <property type="project" value="TreeGrafter"/>
</dbReference>
<dbReference type="PANTHER" id="PTHR11534:SF3">
    <property type="entry name" value="MYOGENIC FACTOR 5"/>
    <property type="match status" value="1"/>
</dbReference>
<comment type="caution">
    <text evidence="14">The sequence shown here is derived from an EMBL/GenBank/DDBJ whole genome shotgun (WGS) entry which is preliminary data.</text>
</comment>
<dbReference type="GO" id="GO:0048743">
    <property type="term" value="P:positive regulation of skeletal muscle fiber development"/>
    <property type="evidence" value="ECO:0007669"/>
    <property type="project" value="TreeGrafter"/>
</dbReference>
<evidence type="ECO:0000256" key="12">
    <source>
        <dbReference type="SAM" id="MobiDB-lite"/>
    </source>
</evidence>
<evidence type="ECO:0000313" key="14">
    <source>
        <dbReference type="EMBL" id="KAK1790612.1"/>
    </source>
</evidence>